<feature type="transmembrane region" description="Helical" evidence="1">
    <location>
        <begin position="7"/>
        <end position="30"/>
    </location>
</feature>
<evidence type="ECO:0000313" key="2">
    <source>
        <dbReference type="EMBL" id="MFD0918567.1"/>
    </source>
</evidence>
<sequence length="40" mass="4206">MRTLGDLLMVLVLPLVVMLVGAVVFCVVLAQGWGLPVLLG</sequence>
<dbReference type="Proteomes" id="UP001597018">
    <property type="component" value="Unassembled WGS sequence"/>
</dbReference>
<proteinExistence type="predicted"/>
<evidence type="ECO:0000313" key="3">
    <source>
        <dbReference type="Proteomes" id="UP001597018"/>
    </source>
</evidence>
<gene>
    <name evidence="2" type="ORF">ACFQ16_02320</name>
</gene>
<dbReference type="EMBL" id="JBHTIW010000001">
    <property type="protein sequence ID" value="MFD0918567.1"/>
    <property type="molecule type" value="Genomic_DNA"/>
</dbReference>
<protein>
    <submittedName>
        <fullName evidence="2">Uncharacterized protein</fullName>
    </submittedName>
</protein>
<keyword evidence="1" id="KW-0812">Transmembrane</keyword>
<reference evidence="3" key="1">
    <citation type="journal article" date="2019" name="Int. J. Syst. Evol. Microbiol.">
        <title>The Global Catalogue of Microorganisms (GCM) 10K type strain sequencing project: providing services to taxonomists for standard genome sequencing and annotation.</title>
        <authorList>
            <consortium name="The Broad Institute Genomics Platform"/>
            <consortium name="The Broad Institute Genome Sequencing Center for Infectious Disease"/>
            <person name="Wu L."/>
            <person name="Ma J."/>
        </authorList>
    </citation>
    <scope>NUCLEOTIDE SEQUENCE [LARGE SCALE GENOMIC DNA]</scope>
    <source>
        <strain evidence="3">CCUG 56401</strain>
    </source>
</reference>
<accession>A0ABW3FQV1</accession>
<comment type="caution">
    <text evidence="2">The sequence shown here is derived from an EMBL/GenBank/DDBJ whole genome shotgun (WGS) entry which is preliminary data.</text>
</comment>
<keyword evidence="1" id="KW-0472">Membrane</keyword>
<keyword evidence="3" id="KW-1185">Reference proteome</keyword>
<name>A0ABW3FQV1_9PSEU</name>
<keyword evidence="1" id="KW-1133">Transmembrane helix</keyword>
<dbReference type="RefSeq" id="WP_263249767.1">
    <property type="nucleotide sequence ID" value="NZ_BAABLT010000022.1"/>
</dbReference>
<organism evidence="2 3">
    <name type="scientific">Saccharopolyspora rosea</name>
    <dbReference type="NCBI Taxonomy" id="524884"/>
    <lineage>
        <taxon>Bacteria</taxon>
        <taxon>Bacillati</taxon>
        <taxon>Actinomycetota</taxon>
        <taxon>Actinomycetes</taxon>
        <taxon>Pseudonocardiales</taxon>
        <taxon>Pseudonocardiaceae</taxon>
        <taxon>Saccharopolyspora</taxon>
    </lineage>
</organism>
<evidence type="ECO:0000256" key="1">
    <source>
        <dbReference type="SAM" id="Phobius"/>
    </source>
</evidence>